<feature type="domain" description="Beta-ketoacyl-[acyl-carrier-protein] synthase III C-terminal" evidence="4">
    <location>
        <begin position="358"/>
        <end position="438"/>
    </location>
</feature>
<evidence type="ECO:0000259" key="4">
    <source>
        <dbReference type="Pfam" id="PF08541"/>
    </source>
</evidence>
<dbReference type="InterPro" id="IPR013751">
    <property type="entry name" value="ACP_syn_III_N"/>
</dbReference>
<dbReference type="VEuPathDB" id="AmoebaDB:NfTy_012520"/>
<dbReference type="AlphaFoldDB" id="A0A6A5CA63"/>
<dbReference type="GO" id="GO:0004315">
    <property type="term" value="F:3-oxoacyl-[acyl-carrier-protein] synthase activity"/>
    <property type="evidence" value="ECO:0007669"/>
    <property type="project" value="InterPro"/>
</dbReference>
<dbReference type="GeneID" id="68117704"/>
<evidence type="ECO:0000313" key="7">
    <source>
        <dbReference type="Proteomes" id="UP000444721"/>
    </source>
</evidence>
<dbReference type="OrthoDB" id="10066516at2759"/>
<feature type="domain" description="Beta-ketoacyl-[acyl-carrier-protein] synthase III N-terminal" evidence="5">
    <location>
        <begin position="219"/>
        <end position="285"/>
    </location>
</feature>
<dbReference type="VEuPathDB" id="AmoebaDB:FDP41_010489"/>
<name>A0A6A5CA63_NAEFO</name>
<dbReference type="GO" id="GO:0006633">
    <property type="term" value="P:fatty acid biosynthetic process"/>
    <property type="evidence" value="ECO:0007669"/>
    <property type="project" value="InterPro"/>
</dbReference>
<dbReference type="Pfam" id="PF08541">
    <property type="entry name" value="ACP_syn_III_C"/>
    <property type="match status" value="1"/>
</dbReference>
<comment type="caution">
    <text evidence="6">The sequence shown here is derived from an EMBL/GenBank/DDBJ whole genome shotgun (WGS) entry which is preliminary data.</text>
</comment>
<evidence type="ECO:0008006" key="8">
    <source>
        <dbReference type="Google" id="ProtNLM"/>
    </source>
</evidence>
<keyword evidence="2" id="KW-0012">Acyltransferase</keyword>
<dbReference type="RefSeq" id="XP_044568137.1">
    <property type="nucleotide sequence ID" value="XM_044700792.1"/>
</dbReference>
<dbReference type="Gene3D" id="3.40.47.10">
    <property type="match status" value="1"/>
</dbReference>
<organism evidence="6 7">
    <name type="scientific">Naegleria fowleri</name>
    <name type="common">Brain eating amoeba</name>
    <dbReference type="NCBI Taxonomy" id="5763"/>
    <lineage>
        <taxon>Eukaryota</taxon>
        <taxon>Discoba</taxon>
        <taxon>Heterolobosea</taxon>
        <taxon>Tetramitia</taxon>
        <taxon>Eutetramitia</taxon>
        <taxon>Vahlkampfiidae</taxon>
        <taxon>Naegleria</taxon>
    </lineage>
</organism>
<evidence type="ECO:0000313" key="6">
    <source>
        <dbReference type="EMBL" id="KAF0983424.1"/>
    </source>
</evidence>
<dbReference type="GO" id="GO:0044550">
    <property type="term" value="P:secondary metabolite biosynthetic process"/>
    <property type="evidence" value="ECO:0007669"/>
    <property type="project" value="TreeGrafter"/>
</dbReference>
<reference evidence="6 7" key="1">
    <citation type="journal article" date="2019" name="Sci. Rep.">
        <title>Nanopore sequencing improves the draft genome of the human pathogenic amoeba Naegleria fowleri.</title>
        <authorList>
            <person name="Liechti N."/>
            <person name="Schurch N."/>
            <person name="Bruggmann R."/>
            <person name="Wittwer M."/>
        </authorList>
    </citation>
    <scope>NUCLEOTIDE SEQUENCE [LARGE SCALE GENOMIC DNA]</scope>
    <source>
        <strain evidence="6 7">ATCC 30894</strain>
    </source>
</reference>
<dbReference type="Proteomes" id="UP000444721">
    <property type="component" value="Unassembled WGS sequence"/>
</dbReference>
<evidence type="ECO:0000259" key="5">
    <source>
        <dbReference type="Pfam" id="PF08545"/>
    </source>
</evidence>
<dbReference type="SUPFAM" id="SSF53901">
    <property type="entry name" value="Thiolase-like"/>
    <property type="match status" value="1"/>
</dbReference>
<accession>A0A6A5CA63</accession>
<dbReference type="CDD" id="cd00830">
    <property type="entry name" value="KAS_III"/>
    <property type="match status" value="1"/>
</dbReference>
<gene>
    <name evidence="6" type="ORF">FDP41_010489</name>
</gene>
<dbReference type="InterPro" id="IPR013747">
    <property type="entry name" value="ACP_syn_III_C"/>
</dbReference>
<evidence type="ECO:0000256" key="1">
    <source>
        <dbReference type="ARBA" id="ARBA00022679"/>
    </source>
</evidence>
<dbReference type="Pfam" id="PF08545">
    <property type="entry name" value="ACP_syn_III"/>
    <property type="match status" value="1"/>
</dbReference>
<protein>
    <recommendedName>
        <fullName evidence="8">Beta-ketoacyl-[acyl-carrier-protein] synthase III C-terminal domain-containing protein</fullName>
    </recommendedName>
</protein>
<dbReference type="PANTHER" id="PTHR34069:SF2">
    <property type="entry name" value="BETA-KETOACYL-[ACYL-CARRIER-PROTEIN] SYNTHASE III"/>
    <property type="match status" value="1"/>
</dbReference>
<keyword evidence="7" id="KW-1185">Reference proteome</keyword>
<dbReference type="PANTHER" id="PTHR34069">
    <property type="entry name" value="3-OXOACYL-[ACYL-CARRIER-PROTEIN] SYNTHASE 3"/>
    <property type="match status" value="1"/>
</dbReference>
<dbReference type="VEuPathDB" id="AmoebaDB:NF0081160"/>
<keyword evidence="1" id="KW-0808">Transferase</keyword>
<sequence>MLLQHLFPQNNNNNIHSHHISTSTTPMEWNHCSGPTTKSTTTTQNMKNEPLEEGEDSDQHIRLVPKQVSLPVKIAGIGRYLPPHIVPSSTIDILCGKPKGFTEKTTGIKERRWANSVQHVLKVRKQKFAKNVEQFLSKEEMNITSSSKQAQELKEKEVTISWMGAQAALEALKNAEMTTDDIDLIVNASGTPQRTIPDTSCFLHKELGLSESGKPSLSIHSTCLSFMSAFHMCAGLIASGMYQTILIVSAEISTVGLNFEENPHAGGLIGDGAAAVVLTRSKPGEKSRLSKYLFSTYSDGADYTSIRSGGSEFHPNHVYTPSNYMYFDMNGKKILEFTASRMIRVMEDYQPGLSSGNLEGIDWVVPHQASYAAFHVMSDVLGWPSEKIVKTLEKFGNTISASIPMALYEGIHDGRIKRGDNVFMIGTGAGLTTGMITFTY</sequence>
<evidence type="ECO:0000256" key="3">
    <source>
        <dbReference type="SAM" id="MobiDB-lite"/>
    </source>
</evidence>
<proteinExistence type="predicted"/>
<evidence type="ECO:0000256" key="2">
    <source>
        <dbReference type="ARBA" id="ARBA00023315"/>
    </source>
</evidence>
<dbReference type="InterPro" id="IPR016039">
    <property type="entry name" value="Thiolase-like"/>
</dbReference>
<dbReference type="OMA" id="CAGFTHA"/>
<dbReference type="EMBL" id="VFQX01000006">
    <property type="protein sequence ID" value="KAF0983424.1"/>
    <property type="molecule type" value="Genomic_DNA"/>
</dbReference>
<feature type="region of interest" description="Disordered" evidence="3">
    <location>
        <begin position="17"/>
        <end position="58"/>
    </location>
</feature>